<protein>
    <submittedName>
        <fullName evidence="1">Uncharacterized protein</fullName>
    </submittedName>
</protein>
<dbReference type="EMBL" id="BARV01008848">
    <property type="protein sequence ID" value="GAI08982.1"/>
    <property type="molecule type" value="Genomic_DNA"/>
</dbReference>
<gene>
    <name evidence="1" type="ORF">S06H3_17654</name>
</gene>
<dbReference type="AlphaFoldDB" id="X1KPJ4"/>
<organism evidence="1">
    <name type="scientific">marine sediment metagenome</name>
    <dbReference type="NCBI Taxonomy" id="412755"/>
    <lineage>
        <taxon>unclassified sequences</taxon>
        <taxon>metagenomes</taxon>
        <taxon>ecological metagenomes</taxon>
    </lineage>
</organism>
<comment type="caution">
    <text evidence="1">The sequence shown here is derived from an EMBL/GenBank/DDBJ whole genome shotgun (WGS) entry which is preliminary data.</text>
</comment>
<feature type="non-terminal residue" evidence="1">
    <location>
        <position position="1"/>
    </location>
</feature>
<sequence length="124" mass="14773">YRTANMGLFEGLGIKDRKLFENQIRGVFEARRVTSKKALLKLMWFASRFIPEIIKHYLPGGFLRTRGLTEQEIEKSIEKKLHIPFKFIETTDWKAAADIDYQEDYEFFIRNYDKILNIYSKNIS</sequence>
<evidence type="ECO:0000313" key="1">
    <source>
        <dbReference type="EMBL" id="GAI08982.1"/>
    </source>
</evidence>
<reference evidence="1" key="1">
    <citation type="journal article" date="2014" name="Front. Microbiol.">
        <title>High frequency of phylogenetically diverse reductive dehalogenase-homologous genes in deep subseafloor sedimentary metagenomes.</title>
        <authorList>
            <person name="Kawai M."/>
            <person name="Futagami T."/>
            <person name="Toyoda A."/>
            <person name="Takaki Y."/>
            <person name="Nishi S."/>
            <person name="Hori S."/>
            <person name="Arai W."/>
            <person name="Tsubouchi T."/>
            <person name="Morono Y."/>
            <person name="Uchiyama I."/>
            <person name="Ito T."/>
            <person name="Fujiyama A."/>
            <person name="Inagaki F."/>
            <person name="Takami H."/>
        </authorList>
    </citation>
    <scope>NUCLEOTIDE SEQUENCE</scope>
    <source>
        <strain evidence="1">Expedition CK06-06</strain>
    </source>
</reference>
<name>X1KPJ4_9ZZZZ</name>
<dbReference type="Gene3D" id="3.90.550.10">
    <property type="entry name" value="Spore Coat Polysaccharide Biosynthesis Protein SpsA, Chain A"/>
    <property type="match status" value="1"/>
</dbReference>
<proteinExistence type="predicted"/>
<accession>X1KPJ4</accession>
<dbReference type="InterPro" id="IPR029044">
    <property type="entry name" value="Nucleotide-diphossugar_trans"/>
</dbReference>